<evidence type="ECO:0000313" key="2">
    <source>
        <dbReference type="Proteomes" id="UP000823388"/>
    </source>
</evidence>
<dbReference type="EMBL" id="CM029040">
    <property type="protein sequence ID" value="KAG2633458.1"/>
    <property type="molecule type" value="Genomic_DNA"/>
</dbReference>
<dbReference type="AlphaFoldDB" id="A0A8T0VF92"/>
<accession>A0A8T0VF92</accession>
<dbReference type="Proteomes" id="UP000823388">
    <property type="component" value="Chromosome 2N"/>
</dbReference>
<keyword evidence="2" id="KW-1185">Reference proteome</keyword>
<comment type="caution">
    <text evidence="1">The sequence shown here is derived from an EMBL/GenBank/DDBJ whole genome shotgun (WGS) entry which is preliminary data.</text>
</comment>
<sequence length="238" mass="26293">MPTLLGKRHTWVSHIGVLFRVSAHVSITYSFPSRDGPTLISPSAPRPIEYKTVRLLRLPRPVSFELNKGQQEFVVDARPRRALACSPPEPPRSFAGAAYALPRHRAHLLAPRGRVLAARRSRRMCSLKAPRRALADRHRTCPRRCCACSLCTPRARRPPPCLSARSRAGRSLESPRSLAGVAECVRRRCCRSAALARRLAPCSSVSPLQALALLAVRANAAGPLEGRRWPCVRWPSLG</sequence>
<protein>
    <submittedName>
        <fullName evidence="1">Uncharacterized protein</fullName>
    </submittedName>
</protein>
<name>A0A8T0VF92_PANVG</name>
<proteinExistence type="predicted"/>
<organism evidence="1 2">
    <name type="scientific">Panicum virgatum</name>
    <name type="common">Blackwell switchgrass</name>
    <dbReference type="NCBI Taxonomy" id="38727"/>
    <lineage>
        <taxon>Eukaryota</taxon>
        <taxon>Viridiplantae</taxon>
        <taxon>Streptophyta</taxon>
        <taxon>Embryophyta</taxon>
        <taxon>Tracheophyta</taxon>
        <taxon>Spermatophyta</taxon>
        <taxon>Magnoliopsida</taxon>
        <taxon>Liliopsida</taxon>
        <taxon>Poales</taxon>
        <taxon>Poaceae</taxon>
        <taxon>PACMAD clade</taxon>
        <taxon>Panicoideae</taxon>
        <taxon>Panicodae</taxon>
        <taxon>Paniceae</taxon>
        <taxon>Panicinae</taxon>
        <taxon>Panicum</taxon>
        <taxon>Panicum sect. Hiantes</taxon>
    </lineage>
</organism>
<reference evidence="1" key="1">
    <citation type="submission" date="2020-05" db="EMBL/GenBank/DDBJ databases">
        <title>WGS assembly of Panicum virgatum.</title>
        <authorList>
            <person name="Lovell J.T."/>
            <person name="Jenkins J."/>
            <person name="Shu S."/>
            <person name="Juenger T.E."/>
            <person name="Schmutz J."/>
        </authorList>
    </citation>
    <scope>NUCLEOTIDE SEQUENCE</scope>
    <source>
        <strain evidence="1">AP13</strain>
    </source>
</reference>
<gene>
    <name evidence="1" type="ORF">PVAP13_2NG270903</name>
</gene>
<evidence type="ECO:0000313" key="1">
    <source>
        <dbReference type="EMBL" id="KAG2633458.1"/>
    </source>
</evidence>